<feature type="domain" description="Disease resistance protein winged helix" evidence="8">
    <location>
        <begin position="445"/>
        <end position="510"/>
    </location>
</feature>
<dbReference type="InterPro" id="IPR002182">
    <property type="entry name" value="NB-ARC"/>
</dbReference>
<dbReference type="InterPro" id="IPR056789">
    <property type="entry name" value="LRR_R13L1-DRL21"/>
</dbReference>
<dbReference type="InterPro" id="IPR041118">
    <property type="entry name" value="Rx_N"/>
</dbReference>
<dbReference type="GeneID" id="104613302"/>
<evidence type="ECO:0000259" key="6">
    <source>
        <dbReference type="Pfam" id="PF00931"/>
    </source>
</evidence>
<dbReference type="SUPFAM" id="SSF52058">
    <property type="entry name" value="L domain-like"/>
    <property type="match status" value="1"/>
</dbReference>
<dbReference type="Gene3D" id="3.40.50.300">
    <property type="entry name" value="P-loop containing nucleotide triphosphate hydrolases"/>
    <property type="match status" value="1"/>
</dbReference>
<dbReference type="Gene3D" id="1.20.5.4130">
    <property type="match status" value="1"/>
</dbReference>
<dbReference type="PROSITE" id="PS51450">
    <property type="entry name" value="LRR"/>
    <property type="match status" value="1"/>
</dbReference>
<dbReference type="RefSeq" id="XP_019056015.1">
    <property type="nucleotide sequence ID" value="XM_019200470.1"/>
</dbReference>
<dbReference type="KEGG" id="nnu:104613302"/>
<dbReference type="FunFam" id="3.40.50.300:FF:001091">
    <property type="entry name" value="Probable disease resistance protein At1g61300"/>
    <property type="match status" value="1"/>
</dbReference>
<feature type="domain" description="R13L1/DRL21-like LRR repeat region" evidence="9">
    <location>
        <begin position="697"/>
        <end position="827"/>
    </location>
</feature>
<keyword evidence="2" id="KW-0677">Repeat</keyword>
<dbReference type="Proteomes" id="UP000189703">
    <property type="component" value="Unplaced"/>
</dbReference>
<accession>A0A1U8QCL8</accession>
<dbReference type="InterPro" id="IPR042197">
    <property type="entry name" value="Apaf_helical"/>
</dbReference>
<evidence type="ECO:0000313" key="10">
    <source>
        <dbReference type="Proteomes" id="UP000189703"/>
    </source>
</evidence>
<dbReference type="Pfam" id="PF18052">
    <property type="entry name" value="Rx_N"/>
    <property type="match status" value="1"/>
</dbReference>
<evidence type="ECO:0000256" key="1">
    <source>
        <dbReference type="ARBA" id="ARBA00022614"/>
    </source>
</evidence>
<dbReference type="eggNOG" id="KOG4658">
    <property type="taxonomic scope" value="Eukaryota"/>
</dbReference>
<dbReference type="Pfam" id="PF25019">
    <property type="entry name" value="LRR_R13L1-DRL21"/>
    <property type="match status" value="1"/>
</dbReference>
<dbReference type="Pfam" id="PF13855">
    <property type="entry name" value="LRR_8"/>
    <property type="match status" value="1"/>
</dbReference>
<evidence type="ECO:0000313" key="11">
    <source>
        <dbReference type="RefSeq" id="XP_019056015.1"/>
    </source>
</evidence>
<name>A0A1U8QCL8_NELNU</name>
<dbReference type="InterPro" id="IPR027417">
    <property type="entry name" value="P-loop_NTPase"/>
</dbReference>
<gene>
    <name evidence="11" type="primary">LOC104613302</name>
</gene>
<dbReference type="InterPro" id="IPR036388">
    <property type="entry name" value="WH-like_DNA-bd_sf"/>
</dbReference>
<dbReference type="FunFam" id="1.10.10.10:FF:000322">
    <property type="entry name" value="Probable disease resistance protein At1g63360"/>
    <property type="match status" value="1"/>
</dbReference>
<evidence type="ECO:0000256" key="3">
    <source>
        <dbReference type="ARBA" id="ARBA00022741"/>
    </source>
</evidence>
<dbReference type="AlphaFoldDB" id="A0A1U8QCL8"/>
<dbReference type="PRINTS" id="PR00364">
    <property type="entry name" value="DISEASERSIST"/>
</dbReference>
<dbReference type="Pfam" id="PF23559">
    <property type="entry name" value="WHD_DRP"/>
    <property type="match status" value="1"/>
</dbReference>
<reference evidence="11" key="1">
    <citation type="submission" date="2025-08" db="UniProtKB">
        <authorList>
            <consortium name="RefSeq"/>
        </authorList>
    </citation>
    <scope>IDENTIFICATION</scope>
</reference>
<proteinExistence type="predicted"/>
<organism evidence="10 11">
    <name type="scientific">Nelumbo nucifera</name>
    <name type="common">Sacred lotus</name>
    <dbReference type="NCBI Taxonomy" id="4432"/>
    <lineage>
        <taxon>Eukaryota</taxon>
        <taxon>Viridiplantae</taxon>
        <taxon>Streptophyta</taxon>
        <taxon>Embryophyta</taxon>
        <taxon>Tracheophyta</taxon>
        <taxon>Spermatophyta</taxon>
        <taxon>Magnoliopsida</taxon>
        <taxon>Proteales</taxon>
        <taxon>Nelumbonaceae</taxon>
        <taxon>Nelumbo</taxon>
    </lineage>
</organism>
<dbReference type="InterPro" id="IPR001611">
    <property type="entry name" value="Leu-rich_rpt"/>
</dbReference>
<feature type="domain" description="Disease resistance N-terminal" evidence="7">
    <location>
        <begin position="11"/>
        <end position="98"/>
    </location>
</feature>
<keyword evidence="10" id="KW-1185">Reference proteome</keyword>
<dbReference type="InterPro" id="IPR058922">
    <property type="entry name" value="WHD_DRP"/>
</dbReference>
<evidence type="ECO:0000259" key="7">
    <source>
        <dbReference type="Pfam" id="PF18052"/>
    </source>
</evidence>
<keyword evidence="4" id="KW-0611">Plant defense</keyword>
<evidence type="ECO:0000259" key="9">
    <source>
        <dbReference type="Pfam" id="PF25019"/>
    </source>
</evidence>
<protein>
    <submittedName>
        <fullName evidence="11">Disease resistance RPP13-like protein 1</fullName>
    </submittedName>
</protein>
<evidence type="ECO:0000256" key="5">
    <source>
        <dbReference type="ARBA" id="ARBA00022840"/>
    </source>
</evidence>
<dbReference type="InterPro" id="IPR032675">
    <property type="entry name" value="LRR_dom_sf"/>
</dbReference>
<keyword evidence="5" id="KW-0067">ATP-binding</keyword>
<dbReference type="GO" id="GO:0051707">
    <property type="term" value="P:response to other organism"/>
    <property type="evidence" value="ECO:0007669"/>
    <property type="project" value="UniProtKB-ARBA"/>
</dbReference>
<dbReference type="Gene3D" id="1.10.10.10">
    <property type="entry name" value="Winged helix-like DNA-binding domain superfamily/Winged helix DNA-binding domain"/>
    <property type="match status" value="1"/>
</dbReference>
<dbReference type="SUPFAM" id="SSF52540">
    <property type="entry name" value="P-loop containing nucleoside triphosphate hydrolases"/>
    <property type="match status" value="1"/>
</dbReference>
<dbReference type="PANTHER" id="PTHR36766">
    <property type="entry name" value="PLANT BROAD-SPECTRUM MILDEW RESISTANCE PROTEIN RPW8"/>
    <property type="match status" value="1"/>
</dbReference>
<evidence type="ECO:0000259" key="8">
    <source>
        <dbReference type="Pfam" id="PF23559"/>
    </source>
</evidence>
<sequence>MAIEVIISPLIRAMLDKLDSSAMSDFAYQWSTGKELKDLSETLRLIYRMASSLEDMQGRDPCLPIFLGYLREIVFRATSTLDEFIYEAHRQSLENENKSSWTGGKVRQFIYLSSFGNQILRRHEIPAFITNIKTELVEIKEKTISTYQDLISSDKWRPDEMERRLQTISSLDKRVMSGSMIDDREVFGRREDSINIINMLLSDQYNNKTITVISIVGIGGIGKTTLAQLIYNDQEVVGHFEERAWVCVSVDFDVVRITRAILQSITRKKQDIEQLDPLQRELQDRIRGKRFLLVLDDIWRDDRKSWDALRVPLKVAKEGSRIIVTTRFVRVSSVMGAIETLHLGGLPEESCWELFKLKAFNNENAVVDPILEAIGKKIVEKCKRLPLAINTLGGLLCNELDLNKWESILKSNMWELEGDDTFPALLLSYHHLPAHLKLCFAYCSLFPKGYEFDKETLILLWMAEGFVPSRQIDIMEDLGSKYFDDLLNRSFFQYYGGNKFVMHDLIHDLAEIASKEMYLRVDEGKSNTLSEKSRYISTVSVQMKSVEKEIYKCKELSTLLSLENWALEKDTWHIPPDLFEQFRCLHVLDLSGNRLKSLPDSIGKLKHLRLLNLNRTGIQVLPESLCNLYNLQTLMLRDCNINEFPKSIGSLINLQCIVMGYFMWHKFTERGIGRLCFLKTLPEFQVRRIIGNNNSTIEKIKELCHLQGKVYIKGLENVVDFEESKKANLFNKQRIDHLVLEWNNIDGDNQGNEARIEAVLEGLQPYMGLKGIKIYGYSGLRFPNWMMKDLSCYDMLTVVNLWNCNNCKLLPPFGSLPSLKQLYISDMKGVEYLGKEFYGNNRGYQKLEILWLRNMKRLKEWWGADDCEFPCLRELWIIGCPKLMKLPPLPPTVKSVIIPW</sequence>
<dbReference type="InterPro" id="IPR003591">
    <property type="entry name" value="Leu-rich_rpt_typical-subtyp"/>
</dbReference>
<dbReference type="GO" id="GO:0005524">
    <property type="term" value="F:ATP binding"/>
    <property type="evidence" value="ECO:0007669"/>
    <property type="project" value="UniProtKB-KW"/>
</dbReference>
<dbReference type="Gene3D" id="3.80.10.10">
    <property type="entry name" value="Ribonuclease Inhibitor"/>
    <property type="match status" value="2"/>
</dbReference>
<evidence type="ECO:0000256" key="2">
    <source>
        <dbReference type="ARBA" id="ARBA00022737"/>
    </source>
</evidence>
<dbReference type="GO" id="GO:0043531">
    <property type="term" value="F:ADP binding"/>
    <property type="evidence" value="ECO:0007669"/>
    <property type="project" value="InterPro"/>
</dbReference>
<evidence type="ECO:0000256" key="4">
    <source>
        <dbReference type="ARBA" id="ARBA00022821"/>
    </source>
</evidence>
<dbReference type="Gene3D" id="1.10.8.430">
    <property type="entry name" value="Helical domain of apoptotic protease-activating factors"/>
    <property type="match status" value="1"/>
</dbReference>
<dbReference type="PANTHER" id="PTHR36766:SF40">
    <property type="entry name" value="DISEASE RESISTANCE PROTEIN RGA3"/>
    <property type="match status" value="1"/>
</dbReference>
<dbReference type="Pfam" id="PF00931">
    <property type="entry name" value="NB-ARC"/>
    <property type="match status" value="1"/>
</dbReference>
<feature type="domain" description="NB-ARC" evidence="6">
    <location>
        <begin position="196"/>
        <end position="363"/>
    </location>
</feature>
<keyword evidence="3" id="KW-0547">Nucleotide-binding</keyword>
<dbReference type="SMART" id="SM00369">
    <property type="entry name" value="LRR_TYP"/>
    <property type="match status" value="3"/>
</dbReference>
<keyword evidence="1" id="KW-0433">Leucine-rich repeat</keyword>
<dbReference type="OMA" id="QIDIMED"/>
<dbReference type="OrthoDB" id="1394818at2759"/>
<dbReference type="GO" id="GO:0006952">
    <property type="term" value="P:defense response"/>
    <property type="evidence" value="ECO:0007669"/>
    <property type="project" value="UniProtKB-KW"/>
</dbReference>